<organism evidence="10 11">
    <name type="scientific">Phyllotreta striolata</name>
    <name type="common">Striped flea beetle</name>
    <name type="synonym">Crioceris striolata</name>
    <dbReference type="NCBI Taxonomy" id="444603"/>
    <lineage>
        <taxon>Eukaryota</taxon>
        <taxon>Metazoa</taxon>
        <taxon>Ecdysozoa</taxon>
        <taxon>Arthropoda</taxon>
        <taxon>Hexapoda</taxon>
        <taxon>Insecta</taxon>
        <taxon>Pterygota</taxon>
        <taxon>Neoptera</taxon>
        <taxon>Endopterygota</taxon>
        <taxon>Coleoptera</taxon>
        <taxon>Polyphaga</taxon>
        <taxon>Cucujiformia</taxon>
        <taxon>Chrysomeloidea</taxon>
        <taxon>Chrysomelidae</taxon>
        <taxon>Galerucinae</taxon>
        <taxon>Alticini</taxon>
        <taxon>Phyllotreta</taxon>
    </lineage>
</organism>
<sequence length="441" mass="50499">MVNCDSSRLRRRHFICPLSSSLVSRRLSRRVEGKRNKQTRERKEGEKKEVQVTSFPRFCWRYYQKLRILMEKKAQKSIPGTAYSSQNGHLLVSSGIPSLDTLLGGGIPVGTVMLIEEDFHGFYSKIIMKYFLAEGIVSKHSTLIASQDVNPSNIIKELPAVIDSDLDSSEISNISEISDKMKIAFRYQNLPTSDSSKNRGRHIGHLYDLSKNMSFSDIENSDICYWTGQRIENGTRLYSNPAYNALLRSIRNKIRDGKFYLKDSPEKRSVLRIGVHSLGSPMWLPHRKSLHSIDSTRDLDKFIFCLRALVRSAYAVAVVSIPTHLYHEISLERCIHSSDIAMRLQAFSGTELEYNQSLAEYQGFFYLTKLAANNSLASRHPGTMEYAFKLRRKKFSIDVLHLPPEFYNVFEYYFETDIHDDSDSKKQDISGCGGHTKSLDF</sequence>
<dbReference type="Proteomes" id="UP001153712">
    <property type="component" value="Chromosome 2"/>
</dbReference>
<feature type="region of interest" description="Disordered" evidence="9">
    <location>
        <begin position="29"/>
        <end position="48"/>
    </location>
</feature>
<keyword evidence="8" id="KW-0539">Nucleus</keyword>
<dbReference type="GO" id="GO:0033588">
    <property type="term" value="C:elongator holoenzyme complex"/>
    <property type="evidence" value="ECO:0007669"/>
    <property type="project" value="InterPro"/>
</dbReference>
<keyword evidence="11" id="KW-1185">Reference proteome</keyword>
<dbReference type="AlphaFoldDB" id="A0A9N9XNT1"/>
<evidence type="ECO:0000313" key="10">
    <source>
        <dbReference type="EMBL" id="CAG9858653.1"/>
    </source>
</evidence>
<dbReference type="GO" id="GO:0002098">
    <property type="term" value="P:tRNA wobble uridine modification"/>
    <property type="evidence" value="ECO:0007669"/>
    <property type="project" value="InterPro"/>
</dbReference>
<comment type="similarity">
    <text evidence="4">Belongs to the ELP4 family.</text>
</comment>
<protein>
    <recommendedName>
        <fullName evidence="5">Elongator complex protein 4</fullName>
    </recommendedName>
</protein>
<gene>
    <name evidence="10" type="ORF">PHYEVI_LOCUS5042</name>
</gene>
<accession>A0A9N9XNT1</accession>
<comment type="subcellular location">
    <subcellularLocation>
        <location evidence="2">Cytoplasm</location>
    </subcellularLocation>
    <subcellularLocation>
        <location evidence="1">Nucleus</location>
    </subcellularLocation>
</comment>
<dbReference type="FunFam" id="3.40.50.300:FF:003211">
    <property type="entry name" value="Elongator complex protein, putative"/>
    <property type="match status" value="1"/>
</dbReference>
<evidence type="ECO:0000256" key="3">
    <source>
        <dbReference type="ARBA" id="ARBA00005043"/>
    </source>
</evidence>
<evidence type="ECO:0000256" key="6">
    <source>
        <dbReference type="ARBA" id="ARBA00022490"/>
    </source>
</evidence>
<dbReference type="GO" id="GO:0008023">
    <property type="term" value="C:transcription elongation factor complex"/>
    <property type="evidence" value="ECO:0007669"/>
    <property type="project" value="TreeGrafter"/>
</dbReference>
<evidence type="ECO:0000256" key="2">
    <source>
        <dbReference type="ARBA" id="ARBA00004496"/>
    </source>
</evidence>
<name>A0A9N9XNT1_PHYSR</name>
<comment type="pathway">
    <text evidence="3">tRNA modification; 5-methoxycarbonylmethyl-2-thiouridine-tRNA biosynthesis.</text>
</comment>
<proteinExistence type="inferred from homology"/>
<evidence type="ECO:0000256" key="7">
    <source>
        <dbReference type="ARBA" id="ARBA00022694"/>
    </source>
</evidence>
<evidence type="ECO:0000256" key="9">
    <source>
        <dbReference type="SAM" id="MobiDB-lite"/>
    </source>
</evidence>
<evidence type="ECO:0000313" key="11">
    <source>
        <dbReference type="Proteomes" id="UP001153712"/>
    </source>
</evidence>
<dbReference type="Gene3D" id="3.40.50.300">
    <property type="entry name" value="P-loop containing nucleotide triphosphate hydrolases"/>
    <property type="match status" value="1"/>
</dbReference>
<dbReference type="EMBL" id="OU900095">
    <property type="protein sequence ID" value="CAG9858653.1"/>
    <property type="molecule type" value="Genomic_DNA"/>
</dbReference>
<reference evidence="10" key="1">
    <citation type="submission" date="2022-01" db="EMBL/GenBank/DDBJ databases">
        <authorList>
            <person name="King R."/>
        </authorList>
    </citation>
    <scope>NUCLEOTIDE SEQUENCE</scope>
</reference>
<dbReference type="CDD" id="cd19494">
    <property type="entry name" value="Elp4"/>
    <property type="match status" value="1"/>
</dbReference>
<dbReference type="InterPro" id="IPR008728">
    <property type="entry name" value="Elongator_complex_protein_4"/>
</dbReference>
<dbReference type="PANTHER" id="PTHR12896">
    <property type="entry name" value="PAX6 NEIGHBOR PROTEIN PAXNEB"/>
    <property type="match status" value="1"/>
</dbReference>
<dbReference type="PANTHER" id="PTHR12896:SF1">
    <property type="entry name" value="ELONGATOR COMPLEX PROTEIN 4"/>
    <property type="match status" value="1"/>
</dbReference>
<dbReference type="OrthoDB" id="289162at2759"/>
<evidence type="ECO:0000256" key="1">
    <source>
        <dbReference type="ARBA" id="ARBA00004123"/>
    </source>
</evidence>
<dbReference type="Pfam" id="PF05625">
    <property type="entry name" value="PAXNEB"/>
    <property type="match status" value="1"/>
</dbReference>
<evidence type="ECO:0000256" key="4">
    <source>
        <dbReference type="ARBA" id="ARBA00007573"/>
    </source>
</evidence>
<dbReference type="InterPro" id="IPR027417">
    <property type="entry name" value="P-loop_NTPase"/>
</dbReference>
<dbReference type="GO" id="GO:0005737">
    <property type="term" value="C:cytoplasm"/>
    <property type="evidence" value="ECO:0007669"/>
    <property type="project" value="UniProtKB-SubCell"/>
</dbReference>
<evidence type="ECO:0000256" key="5">
    <source>
        <dbReference type="ARBA" id="ARBA00020265"/>
    </source>
</evidence>
<keyword evidence="6" id="KW-0963">Cytoplasm</keyword>
<evidence type="ECO:0000256" key="8">
    <source>
        <dbReference type="ARBA" id="ARBA00023242"/>
    </source>
</evidence>
<keyword evidence="7" id="KW-0819">tRNA processing</keyword>